<feature type="signal peptide" evidence="2">
    <location>
        <begin position="1"/>
        <end position="26"/>
    </location>
</feature>
<dbReference type="InterPro" id="IPR005064">
    <property type="entry name" value="BUG"/>
</dbReference>
<dbReference type="Proteomes" id="UP000261931">
    <property type="component" value="Unassembled WGS sequence"/>
</dbReference>
<dbReference type="PIRSF" id="PIRSF017082">
    <property type="entry name" value="YflP"/>
    <property type="match status" value="1"/>
</dbReference>
<sequence length="329" mass="34217">MPLHRRHLLGAAGAGLLLGATPLARAQAADTVRIFVGFPAGTTPDTLARKVGEKLVQAGHAKAVVVENRAGAGGQLGVTALKGAPADGSQLLLTPMSMLGVYPFTYKKLPYDPAADVTPVSLGARFDYGIAVGPGVPDSVKDIPGLMAWFKANPGKANIGSPATGSTLHFTAVTLGRAAGVEVTHVGYRGSTPALQDLIGGSLPALCSPLGTFLSHMTPNSKLRLLASSGARRSRFSPQVPTLAEQGFKDLVFDEWYGFYLPAKAPDEAVRRLNAALHEALKAPEVIETLHSAGMESSPSTPSELAAALQRDIKIWGPIVKSIGFTADS</sequence>
<evidence type="ECO:0000313" key="3">
    <source>
        <dbReference type="EMBL" id="RFP82682.1"/>
    </source>
</evidence>
<proteinExistence type="inferred from homology"/>
<comment type="caution">
    <text evidence="3">The sequence shown here is derived from an EMBL/GenBank/DDBJ whole genome shotgun (WGS) entry which is preliminary data.</text>
</comment>
<organism evidence="3 4">
    <name type="scientific">Hydrogenophaga borbori</name>
    <dbReference type="NCBI Taxonomy" id="2294117"/>
    <lineage>
        <taxon>Bacteria</taxon>
        <taxon>Pseudomonadati</taxon>
        <taxon>Pseudomonadota</taxon>
        <taxon>Betaproteobacteria</taxon>
        <taxon>Burkholderiales</taxon>
        <taxon>Comamonadaceae</taxon>
        <taxon>Hydrogenophaga</taxon>
    </lineage>
</organism>
<feature type="chain" id="PRO_5016852683" evidence="2">
    <location>
        <begin position="27"/>
        <end position="329"/>
    </location>
</feature>
<keyword evidence="4" id="KW-1185">Reference proteome</keyword>
<comment type="similarity">
    <text evidence="1">Belongs to the UPF0065 (bug) family.</text>
</comment>
<dbReference type="Gene3D" id="3.40.190.10">
    <property type="entry name" value="Periplasmic binding protein-like II"/>
    <property type="match status" value="1"/>
</dbReference>
<accession>A0A372EQ60</accession>
<dbReference type="Gene3D" id="3.40.190.150">
    <property type="entry name" value="Bordetella uptake gene, domain 1"/>
    <property type="match status" value="1"/>
</dbReference>
<dbReference type="PANTHER" id="PTHR42928">
    <property type="entry name" value="TRICARBOXYLATE-BINDING PROTEIN"/>
    <property type="match status" value="1"/>
</dbReference>
<name>A0A372EQ60_9BURK</name>
<evidence type="ECO:0000256" key="2">
    <source>
        <dbReference type="SAM" id="SignalP"/>
    </source>
</evidence>
<protein>
    <submittedName>
        <fullName evidence="3">Twin-arginine translocation pathway signal protein</fullName>
    </submittedName>
</protein>
<dbReference type="RefSeq" id="WP_116957355.1">
    <property type="nucleotide sequence ID" value="NZ_QVLS01000001.1"/>
</dbReference>
<dbReference type="EMBL" id="QVLS01000001">
    <property type="protein sequence ID" value="RFP82682.1"/>
    <property type="molecule type" value="Genomic_DNA"/>
</dbReference>
<dbReference type="InterPro" id="IPR006311">
    <property type="entry name" value="TAT_signal"/>
</dbReference>
<gene>
    <name evidence="3" type="ORF">DY262_02330</name>
</gene>
<dbReference type="PANTHER" id="PTHR42928:SF5">
    <property type="entry name" value="BLR1237 PROTEIN"/>
    <property type="match status" value="1"/>
</dbReference>
<dbReference type="PROSITE" id="PS51318">
    <property type="entry name" value="TAT"/>
    <property type="match status" value="1"/>
</dbReference>
<dbReference type="Pfam" id="PF03401">
    <property type="entry name" value="TctC"/>
    <property type="match status" value="1"/>
</dbReference>
<dbReference type="CDD" id="cd13579">
    <property type="entry name" value="PBP2_Bug_NagM"/>
    <property type="match status" value="1"/>
</dbReference>
<dbReference type="SUPFAM" id="SSF53850">
    <property type="entry name" value="Periplasmic binding protein-like II"/>
    <property type="match status" value="1"/>
</dbReference>
<dbReference type="InterPro" id="IPR042100">
    <property type="entry name" value="Bug_dom1"/>
</dbReference>
<dbReference type="AlphaFoldDB" id="A0A372EQ60"/>
<keyword evidence="2" id="KW-0732">Signal</keyword>
<reference evidence="3 4" key="1">
    <citation type="submission" date="2018-08" db="EMBL/GenBank/DDBJ databases">
        <title>Hydrogenophaga sp. LA-38 isolated from sludge.</title>
        <authorList>
            <person name="Im W.-T."/>
        </authorList>
    </citation>
    <scope>NUCLEOTIDE SEQUENCE [LARGE SCALE GENOMIC DNA]</scope>
    <source>
        <strain evidence="3 4">LA-38</strain>
    </source>
</reference>
<evidence type="ECO:0000256" key="1">
    <source>
        <dbReference type="ARBA" id="ARBA00006987"/>
    </source>
</evidence>
<evidence type="ECO:0000313" key="4">
    <source>
        <dbReference type="Proteomes" id="UP000261931"/>
    </source>
</evidence>